<organism evidence="1 2">
    <name type="scientific">Sodiomyces alkalinus (strain CBS 110278 / VKM F-3762 / F11)</name>
    <name type="common">Alkaliphilic filamentous fungus</name>
    <dbReference type="NCBI Taxonomy" id="1314773"/>
    <lineage>
        <taxon>Eukaryota</taxon>
        <taxon>Fungi</taxon>
        <taxon>Dikarya</taxon>
        <taxon>Ascomycota</taxon>
        <taxon>Pezizomycotina</taxon>
        <taxon>Sordariomycetes</taxon>
        <taxon>Hypocreomycetidae</taxon>
        <taxon>Glomerellales</taxon>
        <taxon>Plectosphaerellaceae</taxon>
        <taxon>Sodiomyces</taxon>
    </lineage>
</organism>
<evidence type="ECO:0000313" key="2">
    <source>
        <dbReference type="Proteomes" id="UP000272025"/>
    </source>
</evidence>
<dbReference type="GeneID" id="39582864"/>
<dbReference type="AlphaFoldDB" id="A0A3N2PQL3"/>
<dbReference type="RefSeq" id="XP_028464560.1">
    <property type="nucleotide sequence ID" value="XM_028614386.1"/>
</dbReference>
<dbReference type="Proteomes" id="UP000272025">
    <property type="component" value="Unassembled WGS sequence"/>
</dbReference>
<keyword evidence="2" id="KW-1185">Reference proteome</keyword>
<protein>
    <submittedName>
        <fullName evidence="1">Uncharacterized protein</fullName>
    </submittedName>
</protein>
<dbReference type="EMBL" id="ML119058">
    <property type="protein sequence ID" value="ROT36754.1"/>
    <property type="molecule type" value="Genomic_DNA"/>
</dbReference>
<name>A0A3N2PQL3_SODAK</name>
<accession>A0A3N2PQL3</accession>
<evidence type="ECO:0000313" key="1">
    <source>
        <dbReference type="EMBL" id="ROT36754.1"/>
    </source>
</evidence>
<gene>
    <name evidence="1" type="ORF">SODALDRAFT_361570</name>
</gene>
<proteinExistence type="predicted"/>
<sequence>MTWTKRDMWRSSGPLALNIGGLSALSAGAFPRWTFADRTEKDRHSAHTVFPPTDGLRYSVFRGLSSSERPMVTESRSLPPHRISVPLGKNPYDPFSEIFLNHGNPSSWQGEQESRGDEVLMQAISSSA</sequence>
<reference evidence="1 2" key="1">
    <citation type="journal article" date="2018" name="Mol. Ecol.">
        <title>The obligate alkalophilic soda-lake fungus Sodiomyces alkalinus has shifted to a protein diet.</title>
        <authorList>
            <person name="Grum-Grzhimaylo A.A."/>
            <person name="Falkoski D.L."/>
            <person name="van den Heuvel J."/>
            <person name="Valero-Jimenez C.A."/>
            <person name="Min B."/>
            <person name="Choi I.G."/>
            <person name="Lipzen A."/>
            <person name="Daum C.G."/>
            <person name="Aanen D.K."/>
            <person name="Tsang A."/>
            <person name="Henrissat B."/>
            <person name="Bilanenko E.N."/>
            <person name="de Vries R.P."/>
            <person name="van Kan J.A.L."/>
            <person name="Grigoriev I.V."/>
            <person name="Debets A.J.M."/>
        </authorList>
    </citation>
    <scope>NUCLEOTIDE SEQUENCE [LARGE SCALE GENOMIC DNA]</scope>
    <source>
        <strain evidence="1 2">F11</strain>
    </source>
</reference>